<evidence type="ECO:0000256" key="1">
    <source>
        <dbReference type="SAM" id="MobiDB-lite"/>
    </source>
</evidence>
<name>A0A875S7J8_EENNA</name>
<dbReference type="Proteomes" id="UP000662931">
    <property type="component" value="Chromosome 4"/>
</dbReference>
<dbReference type="KEGG" id="bnn:FOA43_003641"/>
<dbReference type="GeneID" id="62197041"/>
<dbReference type="RefSeq" id="XP_038779820.1">
    <property type="nucleotide sequence ID" value="XM_038923892.1"/>
</dbReference>
<reference evidence="2" key="1">
    <citation type="submission" date="2020-10" db="EMBL/GenBank/DDBJ databases">
        <authorList>
            <person name="Roach M.J.R."/>
        </authorList>
    </citation>
    <scope>NUCLEOTIDE SEQUENCE</scope>
    <source>
        <strain evidence="2">CBS 1945</strain>
    </source>
</reference>
<proteinExistence type="predicted"/>
<dbReference type="EMBL" id="CP064815">
    <property type="protein sequence ID" value="QPG76255.1"/>
    <property type="molecule type" value="Genomic_DNA"/>
</dbReference>
<protein>
    <submittedName>
        <fullName evidence="2">Uncharacterized protein</fullName>
    </submittedName>
</protein>
<keyword evidence="3" id="KW-1185">Reference proteome</keyword>
<sequence length="142" mass="16494">MGDQIKVPSPKKPQVHKYTSRKRREINVSPEQLKRVKGYQKMVAGVLFMIVPCVELYRRLYRDGERKMQEGEYNPVDGTIKKYTEEEKIEVDARFRRELLDLTFILREFSSGYEGVLGLMVALEAAYVMLHSAVFGLEGNFN</sequence>
<evidence type="ECO:0000313" key="2">
    <source>
        <dbReference type="EMBL" id="QPG76255.1"/>
    </source>
</evidence>
<organism evidence="2 3">
    <name type="scientific">Eeniella nana</name>
    <name type="common">Yeast</name>
    <name type="synonym">Brettanomyces nanus</name>
    <dbReference type="NCBI Taxonomy" id="13502"/>
    <lineage>
        <taxon>Eukaryota</taxon>
        <taxon>Fungi</taxon>
        <taxon>Dikarya</taxon>
        <taxon>Ascomycota</taxon>
        <taxon>Saccharomycotina</taxon>
        <taxon>Pichiomycetes</taxon>
        <taxon>Pichiales</taxon>
        <taxon>Pichiaceae</taxon>
        <taxon>Brettanomyces</taxon>
    </lineage>
</organism>
<feature type="region of interest" description="Disordered" evidence="1">
    <location>
        <begin position="1"/>
        <end position="21"/>
    </location>
</feature>
<dbReference type="AlphaFoldDB" id="A0A875S7J8"/>
<gene>
    <name evidence="2" type="ORF">FOA43_003641</name>
</gene>
<evidence type="ECO:0000313" key="3">
    <source>
        <dbReference type="Proteomes" id="UP000662931"/>
    </source>
</evidence>
<accession>A0A875S7J8</accession>
<dbReference type="OrthoDB" id="3784821at2759"/>